<dbReference type="PANTHER" id="PTHR13479">
    <property type="entry name" value="30S RIBOSOMAL PROTEIN S18"/>
    <property type="match status" value="1"/>
</dbReference>
<dbReference type="FunFam" id="4.10.640.10:FF:000004">
    <property type="entry name" value="30S ribosomal protein S18"/>
    <property type="match status" value="1"/>
</dbReference>
<accession>A0AAW4W3V0</accession>
<protein>
    <recommendedName>
        <fullName evidence="6">Small ribosomal subunit protein bS18</fullName>
    </recommendedName>
</protein>
<dbReference type="PRINTS" id="PR00974">
    <property type="entry name" value="RIBOSOMALS18"/>
</dbReference>
<dbReference type="GeneID" id="98661257"/>
<dbReference type="Proteomes" id="UP001298753">
    <property type="component" value="Unassembled WGS sequence"/>
</dbReference>
<evidence type="ECO:0000256" key="5">
    <source>
        <dbReference type="ARBA" id="ARBA00023274"/>
    </source>
</evidence>
<dbReference type="SUPFAM" id="SSF46911">
    <property type="entry name" value="Ribosomal protein S18"/>
    <property type="match status" value="1"/>
</dbReference>
<dbReference type="AlphaFoldDB" id="A0AAW4W3V0"/>
<comment type="caution">
    <text evidence="9">The sequence shown here is derived from an EMBL/GenBank/DDBJ whole genome shotgun (WGS) entry which is preliminary data.</text>
</comment>
<dbReference type="GO" id="GO:0003735">
    <property type="term" value="F:structural constituent of ribosome"/>
    <property type="evidence" value="ECO:0007669"/>
    <property type="project" value="InterPro"/>
</dbReference>
<organism evidence="9 10">
    <name type="scientific">Agathobaculum butyriciproducens</name>
    <dbReference type="NCBI Taxonomy" id="1628085"/>
    <lineage>
        <taxon>Bacteria</taxon>
        <taxon>Bacillati</taxon>
        <taxon>Bacillota</taxon>
        <taxon>Clostridia</taxon>
        <taxon>Eubacteriales</taxon>
        <taxon>Butyricicoccaceae</taxon>
        <taxon>Agathobaculum</taxon>
    </lineage>
</organism>
<keyword evidence="10" id="KW-1185">Reference proteome</keyword>
<dbReference type="GO" id="GO:0070181">
    <property type="term" value="F:small ribosomal subunit rRNA binding"/>
    <property type="evidence" value="ECO:0007669"/>
    <property type="project" value="TreeGrafter"/>
</dbReference>
<evidence type="ECO:0000313" key="9">
    <source>
        <dbReference type="EMBL" id="MCC2177618.1"/>
    </source>
</evidence>
<dbReference type="GO" id="GO:0022627">
    <property type="term" value="C:cytosolic small ribosomal subunit"/>
    <property type="evidence" value="ECO:0007669"/>
    <property type="project" value="TreeGrafter"/>
</dbReference>
<evidence type="ECO:0000256" key="6">
    <source>
        <dbReference type="HAMAP-Rule" id="MF_00270"/>
    </source>
</evidence>
<dbReference type="GO" id="GO:0006412">
    <property type="term" value="P:translation"/>
    <property type="evidence" value="ECO:0007669"/>
    <property type="project" value="UniProtKB-UniRule"/>
</dbReference>
<keyword evidence="2 6" id="KW-0699">rRNA-binding</keyword>
<evidence type="ECO:0000313" key="10">
    <source>
        <dbReference type="Proteomes" id="UP001298753"/>
    </source>
</evidence>
<evidence type="ECO:0000256" key="3">
    <source>
        <dbReference type="ARBA" id="ARBA00022884"/>
    </source>
</evidence>
<comment type="function">
    <text evidence="6">Binds as a heterodimer with protein bS6 to the central domain of the 16S rRNA, where it helps stabilize the platform of the 30S subunit.</text>
</comment>
<evidence type="ECO:0000256" key="4">
    <source>
        <dbReference type="ARBA" id="ARBA00022980"/>
    </source>
</evidence>
<keyword evidence="4 6" id="KW-0689">Ribosomal protein</keyword>
<dbReference type="Gene3D" id="4.10.640.10">
    <property type="entry name" value="Ribosomal protein S18"/>
    <property type="match status" value="1"/>
</dbReference>
<evidence type="ECO:0000256" key="8">
    <source>
        <dbReference type="SAM" id="MobiDB-lite"/>
    </source>
</evidence>
<feature type="region of interest" description="Disordered" evidence="8">
    <location>
        <begin position="1"/>
        <end position="24"/>
    </location>
</feature>
<comment type="subunit">
    <text evidence="6">Part of the 30S ribosomal subunit. Forms a tight heterodimer with protein bS6.</text>
</comment>
<dbReference type="PANTHER" id="PTHR13479:SF40">
    <property type="entry name" value="SMALL RIBOSOMAL SUBUNIT PROTEIN BS18M"/>
    <property type="match status" value="1"/>
</dbReference>
<gene>
    <name evidence="6 9" type="primary">rpsR</name>
    <name evidence="9" type="ORF">LKD22_10860</name>
</gene>
<dbReference type="InterPro" id="IPR001648">
    <property type="entry name" value="Ribosomal_bS18"/>
</dbReference>
<dbReference type="NCBIfam" id="TIGR00165">
    <property type="entry name" value="S18"/>
    <property type="match status" value="1"/>
</dbReference>
<dbReference type="HAMAP" id="MF_00270">
    <property type="entry name" value="Ribosomal_bS18"/>
    <property type="match status" value="1"/>
</dbReference>
<evidence type="ECO:0000256" key="2">
    <source>
        <dbReference type="ARBA" id="ARBA00022730"/>
    </source>
</evidence>
<evidence type="ECO:0000256" key="7">
    <source>
        <dbReference type="RuleBase" id="RU003910"/>
    </source>
</evidence>
<name>A0AAW4W3V0_9FIRM</name>
<reference evidence="9 10" key="1">
    <citation type="submission" date="2021-10" db="EMBL/GenBank/DDBJ databases">
        <title>Anaerobic single-cell dispensing facilitates the cultivation of human gut bacteria.</title>
        <authorList>
            <person name="Afrizal A."/>
        </authorList>
    </citation>
    <scope>NUCLEOTIDE SEQUENCE [LARGE SCALE GENOMIC DNA]</scope>
    <source>
        <strain evidence="9 10">CLA-AA-H270</strain>
    </source>
</reference>
<comment type="similarity">
    <text evidence="1 6 7">Belongs to the bacterial ribosomal protein bS18 family.</text>
</comment>
<dbReference type="Pfam" id="PF01084">
    <property type="entry name" value="Ribosomal_S18"/>
    <property type="match status" value="1"/>
</dbReference>
<feature type="compositionally biased region" description="Basic and acidic residues" evidence="8">
    <location>
        <begin position="1"/>
        <end position="19"/>
    </location>
</feature>
<keyword evidence="5 6" id="KW-0687">Ribonucleoprotein</keyword>
<dbReference type="EMBL" id="JAJEPX010000042">
    <property type="protein sequence ID" value="MCC2177618.1"/>
    <property type="molecule type" value="Genomic_DNA"/>
</dbReference>
<proteinExistence type="inferred from homology"/>
<dbReference type="InterPro" id="IPR036870">
    <property type="entry name" value="Ribosomal_bS18_sf"/>
</dbReference>
<dbReference type="RefSeq" id="WP_110435641.1">
    <property type="nucleotide sequence ID" value="NZ_DBEZDI010000058.1"/>
</dbReference>
<sequence length="90" mass="10567">MEETKKEFTPRPERAERPQRGRRRRKVCAFCVDKVAHVDYKDAGKLKKYMSERGKILPRRMTGTCAAHQRQLTEAIKRARHIALLPYTAE</sequence>
<evidence type="ECO:0000256" key="1">
    <source>
        <dbReference type="ARBA" id="ARBA00005589"/>
    </source>
</evidence>
<keyword evidence="3 6" id="KW-0694">RNA-binding</keyword>